<keyword evidence="3" id="KW-0548">Nucleotidyltransferase</keyword>
<keyword evidence="4" id="KW-1133">Transmembrane helix</keyword>
<organism evidence="5">
    <name type="scientific">Chinese swamp cypress mitovirus</name>
    <dbReference type="NCBI Taxonomy" id="2933111"/>
    <lineage>
        <taxon>Viruses</taxon>
        <taxon>Riboviria</taxon>
        <taxon>Orthornavirae</taxon>
        <taxon>Lenarviricota</taxon>
        <taxon>Howeltoviricetes</taxon>
        <taxon>Cryppavirales</taxon>
        <taxon>Mitoviridae</taxon>
        <taxon>Mitovirus</taxon>
    </lineage>
</organism>
<dbReference type="PANTHER" id="PTHR34456:SF13">
    <property type="entry name" value="REVERSE TRANSCRIPTASE DOMAIN-CONTAINING PROTEIN"/>
    <property type="match status" value="1"/>
</dbReference>
<dbReference type="Pfam" id="PF05919">
    <property type="entry name" value="Mitovir_RNA_pol"/>
    <property type="match status" value="1"/>
</dbReference>
<dbReference type="EMBL" id="OX380438">
    <property type="protein sequence ID" value="CAI5383941.1"/>
    <property type="molecule type" value="Genomic_RNA"/>
</dbReference>
<dbReference type="GO" id="GO:0003968">
    <property type="term" value="F:RNA-directed RNA polymerase activity"/>
    <property type="evidence" value="ECO:0007669"/>
    <property type="project" value="UniProtKB-KW"/>
</dbReference>
<gene>
    <name evidence="5" type="primary">RNA-dependent RNA polymerase</name>
</gene>
<feature type="transmembrane region" description="Helical" evidence="4">
    <location>
        <begin position="123"/>
        <end position="140"/>
    </location>
</feature>
<dbReference type="PANTHER" id="PTHR34456">
    <property type="entry name" value="MITOVIRUS RNA-DEPENDENT RNA POLYMERASE"/>
    <property type="match status" value="1"/>
</dbReference>
<name>A0A9C7LLY3_9VIRU</name>
<protein>
    <submittedName>
        <fullName evidence="5">RNA-dependent RNA polymerase</fullName>
    </submittedName>
</protein>
<accession>A0A9C7LLY3</accession>
<sequence>MDKFNVFRSIPKVEWQRVLENPRLQLGLFSKIQVAAFGSLCKERSIATYLFSKELYRLYKSSGALFLGLYLKTCHTILVRFAAREQFVLQPVFVSCNKSGIPRIIPSFHRIDLIRRDTKSDNLIRFYLSLFSIYKIIVILNRKVSMKNIMSAPVTSQKDWVGMDHLKDVCEAWRSRYPVVWDWFDHLKFPISWSVSPTCKSSLRDTVLTTLHLDALSIVEALPLWMVDFTDMGLGPDDEPEPLTFSLERMLQLLDTFLPYCVPIIKKGDLRLSQAKLAIIPEAAGKTRLIAICNTWSQYLLNGYQDFFFEALRSIPQDGTFDQVAPLDALRGQRKSFCFDLSAATDRFPKVVQTEVIAYLLGDHHAYFWSNLLDFTFDIPSKYVKDEVTIKETPFGELSVENKFWSFLLRSKKAKFLVGQPLGARSSWAVFSFTHHMVVQAAALMAGVRTKDTWFTKYGIIGDDLILCSGKVARWYLKIMKSFGVSMSLPKVIVSEYCGEFAKKVRLHQLSTDVSPISCRLMLSLSSPVQLPSLLHHLSFRQVGLYESLRLFGCSYRKRSKFGKFEKRIILSLCSPIGPFHTTDFAWINQFRDNLIYPWDLCNYVSKLIDKFCSSEFIKFSLTHVAGDPFIVELLVGKEWMRIFLNQLRKFCLSAILEDSVSLISASKLPKGLPSTPFKVRDRTVMSRRVFGFWMDCYRKICPSNTIFLCKHLPCRPYFRVVSPHVNIKLMSMVITFCYNHSILFVVMGSSNRYVSGFYSICIG</sequence>
<dbReference type="SUPFAM" id="SSF56672">
    <property type="entry name" value="DNA/RNA polymerases"/>
    <property type="match status" value="1"/>
</dbReference>
<evidence type="ECO:0000256" key="4">
    <source>
        <dbReference type="SAM" id="Phobius"/>
    </source>
</evidence>
<evidence type="ECO:0000256" key="3">
    <source>
        <dbReference type="ARBA" id="ARBA00022695"/>
    </source>
</evidence>
<keyword evidence="4" id="KW-0472">Membrane</keyword>
<keyword evidence="1 5" id="KW-0696">RNA-directed RNA polymerase</keyword>
<dbReference type="InterPro" id="IPR043502">
    <property type="entry name" value="DNA/RNA_pol_sf"/>
</dbReference>
<dbReference type="InterPro" id="IPR008686">
    <property type="entry name" value="RNA_pol_mitovir"/>
</dbReference>
<keyword evidence="4" id="KW-0812">Transmembrane</keyword>
<reference evidence="5" key="1">
    <citation type="submission" date="2022-11" db="EMBL/GenBank/DDBJ databases">
        <authorList>
            <person name="Mifsud CO J."/>
            <person name="Holmes C E."/>
            <person name="Gallagher V R."/>
            <person name="Geoghegan L J."/>
        </authorList>
    </citation>
    <scope>NUCLEOTIDE SEQUENCE</scope>
</reference>
<evidence type="ECO:0000256" key="2">
    <source>
        <dbReference type="ARBA" id="ARBA00022679"/>
    </source>
</evidence>
<evidence type="ECO:0000256" key="1">
    <source>
        <dbReference type="ARBA" id="ARBA00022484"/>
    </source>
</evidence>
<keyword evidence="2" id="KW-0808">Transferase</keyword>
<evidence type="ECO:0000313" key="5">
    <source>
        <dbReference type="EMBL" id="CAI5383941.1"/>
    </source>
</evidence>
<proteinExistence type="predicted"/>